<dbReference type="KEGG" id="ica:Intca_3509"/>
<dbReference type="HOGENOM" id="CLU_773676_0_0_11"/>
<feature type="domain" description="Tyr recombinase" evidence="2">
    <location>
        <begin position="140"/>
        <end position="347"/>
    </location>
</feature>
<dbReference type="PANTHER" id="PTHR30349:SF81">
    <property type="entry name" value="TYROSINE RECOMBINASE XERC"/>
    <property type="match status" value="1"/>
</dbReference>
<evidence type="ECO:0000313" key="4">
    <source>
        <dbReference type="EMBL" id="ADU49984.1"/>
    </source>
</evidence>
<dbReference type="EMBL" id="CP002343">
    <property type="protein sequence ID" value="ADU49984.1"/>
    <property type="molecule type" value="Genomic_DNA"/>
</dbReference>
<dbReference type="InterPro" id="IPR011010">
    <property type="entry name" value="DNA_brk_join_enz"/>
</dbReference>
<dbReference type="eggNOG" id="COG4974">
    <property type="taxonomic scope" value="Bacteria"/>
</dbReference>
<dbReference type="EMBL" id="CP002343">
    <property type="protein sequence ID" value="ADU47324.1"/>
    <property type="molecule type" value="Genomic_DNA"/>
</dbReference>
<sequence length="366" mass="40423">MTLAVVRSVDSARSLHGSLDVEAFEQEMIDQYSLASAAAGTLDATTAADRSVVFEFARFLGAPLWSAQPEDADRYLRAARRERRLATSTVAGKATALAKFYEFVIARYQGDIHALFGQVVTQPIDEFNRPRAVAAATAARIPPTTDEVGALFASWGQALPVARKYLPAARDYLAASLWRRVGLRINETVMLDIGDWHPDLGAHGKLHVRHGKGSRGRGAKIRIVPAIDEVDALLEWWLTDVRHQFGDDADDPSAPLLPSERRDAMTGHATRIGAEALRAGLGHAVQAWLPTWTGRLTPHVLRHYCASHLYQQGMSLKAIQELMGHSWLSTTTQYIHVHSTHIEASWAAANQRTLDRLGTMTTRQER</sequence>
<dbReference type="Proteomes" id="UP000008914">
    <property type="component" value="Chromosome"/>
</dbReference>
<dbReference type="KEGG" id="ica:Intca_0787"/>
<dbReference type="GO" id="GO:0006310">
    <property type="term" value="P:DNA recombination"/>
    <property type="evidence" value="ECO:0007669"/>
    <property type="project" value="UniProtKB-KW"/>
</dbReference>
<dbReference type="Pfam" id="PF00589">
    <property type="entry name" value="Phage_integrase"/>
    <property type="match status" value="1"/>
</dbReference>
<evidence type="ECO:0000313" key="3">
    <source>
        <dbReference type="EMBL" id="ADU47324.1"/>
    </source>
</evidence>
<evidence type="ECO:0000313" key="5">
    <source>
        <dbReference type="Proteomes" id="UP000008914"/>
    </source>
</evidence>
<evidence type="ECO:0000259" key="2">
    <source>
        <dbReference type="PROSITE" id="PS51898"/>
    </source>
</evidence>
<keyword evidence="1" id="KW-0233">DNA recombination</keyword>
<protein>
    <submittedName>
        <fullName evidence="3">Integrase family protein</fullName>
    </submittedName>
</protein>
<dbReference type="SUPFAM" id="SSF56349">
    <property type="entry name" value="DNA breaking-rejoining enzymes"/>
    <property type="match status" value="1"/>
</dbReference>
<dbReference type="AlphaFoldDB" id="E6SBJ3"/>
<dbReference type="PROSITE" id="PS51898">
    <property type="entry name" value="TYR_RECOMBINASE"/>
    <property type="match status" value="1"/>
</dbReference>
<gene>
    <name evidence="3" type="ordered locus">Intca_0787</name>
    <name evidence="4" type="ordered locus">Intca_3509</name>
</gene>
<dbReference type="STRING" id="710696.Intca_0787"/>
<dbReference type="GO" id="GO:0015074">
    <property type="term" value="P:DNA integration"/>
    <property type="evidence" value="ECO:0007669"/>
    <property type="project" value="InterPro"/>
</dbReference>
<dbReference type="InterPro" id="IPR013762">
    <property type="entry name" value="Integrase-like_cat_sf"/>
</dbReference>
<organism evidence="3 5">
    <name type="scientific">Intrasporangium calvum (strain ATCC 23552 / DSM 43043 / JCM 3097 / NBRC 12989 / NCIMB 10167 / NRRL B-3866 / 7 KIP)</name>
    <dbReference type="NCBI Taxonomy" id="710696"/>
    <lineage>
        <taxon>Bacteria</taxon>
        <taxon>Bacillati</taxon>
        <taxon>Actinomycetota</taxon>
        <taxon>Actinomycetes</taxon>
        <taxon>Micrococcales</taxon>
        <taxon>Intrasporangiaceae</taxon>
        <taxon>Intrasporangium</taxon>
    </lineage>
</organism>
<dbReference type="InterPro" id="IPR050090">
    <property type="entry name" value="Tyrosine_recombinase_XerCD"/>
</dbReference>
<reference evidence="3" key="2">
    <citation type="submission" date="2010-11" db="EMBL/GenBank/DDBJ databases">
        <title>The complete genome of Intrasporangium calvum DSM 43043.</title>
        <authorList>
            <consortium name="US DOE Joint Genome Institute (JGI-PGF)"/>
            <person name="Lucas S."/>
            <person name="Copeland A."/>
            <person name="Lapidus A."/>
            <person name="Glavina del Rio T."/>
            <person name="Bruce D."/>
            <person name="Goodwin L."/>
            <person name="Pitluck S."/>
            <person name="Kyrpides N."/>
            <person name="Mavromatis K."/>
            <person name="Ivanova N."/>
            <person name="Chertkov O."/>
            <person name="Brettin T."/>
            <person name="Tapia R."/>
            <person name="Detter J.C."/>
            <person name="Han C."/>
            <person name="Land M."/>
            <person name="Hauser L."/>
            <person name="Markowitz V."/>
            <person name="Cheng J.-F."/>
            <person name="Hugenholtz P."/>
            <person name="Woyke T."/>
            <person name="Wu D."/>
            <person name="Pukall R."/>
            <person name="Gehrich-Schroeter G."/>
            <person name="Schneider S."/>
            <person name="Klenk H.-P."/>
            <person name="Eisen J.A."/>
        </authorList>
    </citation>
    <scope>NUCLEOTIDE SEQUENCE</scope>
    <source>
        <strain>DSM 43043</strain>
    </source>
</reference>
<proteinExistence type="predicted"/>
<dbReference type="OrthoDB" id="3698359at2"/>
<keyword evidence="5" id="KW-1185">Reference proteome</keyword>
<dbReference type="GO" id="GO:0003677">
    <property type="term" value="F:DNA binding"/>
    <property type="evidence" value="ECO:0007669"/>
    <property type="project" value="InterPro"/>
</dbReference>
<dbReference type="RefSeq" id="WP_013491644.1">
    <property type="nucleotide sequence ID" value="NC_014830.1"/>
</dbReference>
<accession>E6SBJ3</accession>
<dbReference type="PANTHER" id="PTHR30349">
    <property type="entry name" value="PHAGE INTEGRASE-RELATED"/>
    <property type="match status" value="1"/>
</dbReference>
<evidence type="ECO:0000256" key="1">
    <source>
        <dbReference type="ARBA" id="ARBA00023172"/>
    </source>
</evidence>
<name>E6SBJ3_INTC7</name>
<dbReference type="Gene3D" id="1.10.443.10">
    <property type="entry name" value="Intergrase catalytic core"/>
    <property type="match status" value="1"/>
</dbReference>
<dbReference type="CDD" id="cd00397">
    <property type="entry name" value="DNA_BRE_C"/>
    <property type="match status" value="1"/>
</dbReference>
<reference evidence="3 5" key="1">
    <citation type="journal article" date="2010" name="Stand. Genomic Sci.">
        <title>Complete genome sequence of Intrasporangium calvum type strain (7 KIP).</title>
        <authorList>
            <person name="Del Rio T.G."/>
            <person name="Chertkov O."/>
            <person name="Yasawong M."/>
            <person name="Lucas S."/>
            <person name="Deshpande S."/>
            <person name="Cheng J.F."/>
            <person name="Detter C."/>
            <person name="Tapia R."/>
            <person name="Han C."/>
            <person name="Goodwin L."/>
            <person name="Pitluck S."/>
            <person name="Liolios K."/>
            <person name="Ivanova N."/>
            <person name="Mavromatis K."/>
            <person name="Pati A."/>
            <person name="Chen A."/>
            <person name="Palaniappan K."/>
            <person name="Land M."/>
            <person name="Hauser L."/>
            <person name="Chang Y.J."/>
            <person name="Jeffries C.D."/>
            <person name="Rohde M."/>
            <person name="Pukall R."/>
            <person name="Sikorski J."/>
            <person name="Goker M."/>
            <person name="Woyke T."/>
            <person name="Bristow J."/>
            <person name="Eisen J.A."/>
            <person name="Markowitz V."/>
            <person name="Hugenholtz P."/>
            <person name="Kyrpides N.C."/>
            <person name="Klenk H.P."/>
            <person name="Lapidus A."/>
        </authorList>
    </citation>
    <scope>NUCLEOTIDE SEQUENCE [LARGE SCALE GENOMIC DNA]</scope>
    <source>
        <strain evidence="5">ATCC 23552 / DSM 43043 / JCM 3097 / NBRC 12989 / 7 KIP</strain>
        <strain evidence="3">DSM 43043</strain>
    </source>
</reference>
<dbReference type="InterPro" id="IPR002104">
    <property type="entry name" value="Integrase_catalytic"/>
</dbReference>